<proteinExistence type="predicted"/>
<dbReference type="Proteomes" id="UP000050326">
    <property type="component" value="Unassembled WGS sequence"/>
</dbReference>
<reference evidence="2 3" key="1">
    <citation type="submission" date="2015-09" db="EMBL/GenBank/DDBJ databases">
        <title>Genome sequence of Oxobacter pfennigii DSM 3222.</title>
        <authorList>
            <person name="Poehlein A."/>
            <person name="Bengelsdorf F.R."/>
            <person name="Schiel-Bengelsdorf B."/>
            <person name="Duerre P."/>
            <person name="Daniel R."/>
        </authorList>
    </citation>
    <scope>NUCLEOTIDE SEQUENCE [LARGE SCALE GENOMIC DNA]</scope>
    <source>
        <strain evidence="2 3">DSM 3222</strain>
    </source>
</reference>
<keyword evidence="1" id="KW-0812">Transmembrane</keyword>
<keyword evidence="1" id="KW-0472">Membrane</keyword>
<gene>
    <name evidence="2" type="ORF">OXPF_09980</name>
</gene>
<dbReference type="RefSeq" id="WP_054874090.1">
    <property type="nucleotide sequence ID" value="NZ_LKET01000021.1"/>
</dbReference>
<feature type="transmembrane region" description="Helical" evidence="1">
    <location>
        <begin position="6"/>
        <end position="27"/>
    </location>
</feature>
<evidence type="ECO:0000313" key="3">
    <source>
        <dbReference type="Proteomes" id="UP000050326"/>
    </source>
</evidence>
<name>A0A0P8X4R2_9CLOT</name>
<sequence length="208" mass="23608">MDMELVMAILSGIVSLVVFLNIFAYLNRIFNIDLPDIIGFILMLAGILGLYIKRDFFFGFHPIITGVTVGTILALLWDIKGAGFMIYIKNTILTFRFWMWIIALVAGIYSRYIMLNSLDEYLIQSINEINQYLLIASLILIILGSFLLLYPEVYAQKNPKNSGFSIYKRISKGKKAAGQIIGFILVLIFSIFLVDALSYISSFFNIII</sequence>
<dbReference type="EMBL" id="LKET01000021">
    <property type="protein sequence ID" value="KPU45764.1"/>
    <property type="molecule type" value="Genomic_DNA"/>
</dbReference>
<keyword evidence="1" id="KW-1133">Transmembrane helix</keyword>
<dbReference type="AlphaFoldDB" id="A0A0P8X4R2"/>
<organism evidence="2 3">
    <name type="scientific">Oxobacter pfennigii</name>
    <dbReference type="NCBI Taxonomy" id="36849"/>
    <lineage>
        <taxon>Bacteria</taxon>
        <taxon>Bacillati</taxon>
        <taxon>Bacillota</taxon>
        <taxon>Clostridia</taxon>
        <taxon>Eubacteriales</taxon>
        <taxon>Clostridiaceae</taxon>
        <taxon>Oxobacter</taxon>
    </lineage>
</organism>
<evidence type="ECO:0000313" key="2">
    <source>
        <dbReference type="EMBL" id="KPU45764.1"/>
    </source>
</evidence>
<comment type="caution">
    <text evidence="2">The sequence shown here is derived from an EMBL/GenBank/DDBJ whole genome shotgun (WGS) entry which is preliminary data.</text>
</comment>
<feature type="transmembrane region" description="Helical" evidence="1">
    <location>
        <begin position="97"/>
        <end position="114"/>
    </location>
</feature>
<feature type="transmembrane region" description="Helical" evidence="1">
    <location>
        <begin position="58"/>
        <end position="77"/>
    </location>
</feature>
<dbReference type="OrthoDB" id="9764327at2"/>
<evidence type="ECO:0000256" key="1">
    <source>
        <dbReference type="SAM" id="Phobius"/>
    </source>
</evidence>
<feature type="transmembrane region" description="Helical" evidence="1">
    <location>
        <begin position="134"/>
        <end position="155"/>
    </location>
</feature>
<accession>A0A0P8X4R2</accession>
<protein>
    <submittedName>
        <fullName evidence="2">Uncharacterized protein</fullName>
    </submittedName>
</protein>
<feature type="transmembrane region" description="Helical" evidence="1">
    <location>
        <begin position="176"/>
        <end position="200"/>
    </location>
</feature>
<keyword evidence="3" id="KW-1185">Reference proteome</keyword>
<feature type="transmembrane region" description="Helical" evidence="1">
    <location>
        <begin position="34"/>
        <end position="52"/>
    </location>
</feature>